<protein>
    <submittedName>
        <fullName evidence="2">Uncharacterized protein</fullName>
    </submittedName>
</protein>
<dbReference type="OrthoDB" id="5431013at2759"/>
<accession>A0A9N9L8B0</accession>
<name>A0A9N9L8B0_9HELO</name>
<organism evidence="2 3">
    <name type="scientific">Hymenoscyphus fraxineus</name>
    <dbReference type="NCBI Taxonomy" id="746836"/>
    <lineage>
        <taxon>Eukaryota</taxon>
        <taxon>Fungi</taxon>
        <taxon>Dikarya</taxon>
        <taxon>Ascomycota</taxon>
        <taxon>Pezizomycotina</taxon>
        <taxon>Leotiomycetes</taxon>
        <taxon>Helotiales</taxon>
        <taxon>Helotiaceae</taxon>
        <taxon>Hymenoscyphus</taxon>
    </lineage>
</organism>
<gene>
    <name evidence="2" type="ORF">HYFRA_00002477</name>
</gene>
<sequence length="671" mass="75039">MNSNTPFSVVNARTNKLKAVHKEYPSAEANPRSRPISTGFDGMTILAGGPVIGEPSRSLPPNTGLRAVIATTGDNFGEINKPREPASSLICSATPSSWPTMNAMAVEMTTSQGSTGTVNKSISVCIGDQSTTQNPMMSSMPPPQSHMQRMNFPFKTASPSLRSLPSTDSFKSALSVQKEDELKDEVKQAVESIPHAYQTAIEVLENTVDEQTPRSRELGLATSMLKMQLQDGKAMISIKYNHFCKAFESQYICDFKEVGVKKLEMIGSTLLTDVVLNIHKHSKKPDSFLVDTFTRSKPSFNKASNIQKKGVLQEQKLKNAQHRNAFIRQQQQCSQAPEPRLACVNKPYLAVSSIPYPIYPWYDGDFMAVKRDSNSATGKTLTVTNGPRILPRSLNEHIPQLPLQQRPLLQLSTPTNPQSLWSKTLTFLQIQHPEILVSLTLQFSKRTTRIFAQKVVDHASKSLLYLSRDGDLGSKEAIIKSERHGTAEVQGQVLNTIFAVHKQIGLQREHFAWNCIWWLLVDYHKLPPSSAALDLRFRQLFTHIQDIVGIVARYAVLENIYIQNPTLSILKEYEDKMVDMCVLILQYFEKGFVFVENLGMGQCGVDELTELIEEIKKRDEVCRSFSVTIQELDIDDYKSENGSRVEEIEETSSESEGEIEGLHLGDDDSPI</sequence>
<evidence type="ECO:0000256" key="1">
    <source>
        <dbReference type="SAM" id="MobiDB-lite"/>
    </source>
</evidence>
<feature type="region of interest" description="Disordered" evidence="1">
    <location>
        <begin position="638"/>
        <end position="671"/>
    </location>
</feature>
<comment type="caution">
    <text evidence="2">The sequence shown here is derived from an EMBL/GenBank/DDBJ whole genome shotgun (WGS) entry which is preliminary data.</text>
</comment>
<proteinExistence type="predicted"/>
<reference evidence="2" key="1">
    <citation type="submission" date="2021-07" db="EMBL/GenBank/DDBJ databases">
        <authorList>
            <person name="Durling M."/>
        </authorList>
    </citation>
    <scope>NUCLEOTIDE SEQUENCE</scope>
</reference>
<evidence type="ECO:0000313" key="2">
    <source>
        <dbReference type="EMBL" id="CAG8960939.1"/>
    </source>
</evidence>
<dbReference type="Proteomes" id="UP000696280">
    <property type="component" value="Unassembled WGS sequence"/>
</dbReference>
<keyword evidence="3" id="KW-1185">Reference proteome</keyword>
<dbReference type="AlphaFoldDB" id="A0A9N9L8B0"/>
<dbReference type="EMBL" id="CAJVRL010000103">
    <property type="protein sequence ID" value="CAG8960939.1"/>
    <property type="molecule type" value="Genomic_DNA"/>
</dbReference>
<evidence type="ECO:0000313" key="3">
    <source>
        <dbReference type="Proteomes" id="UP000696280"/>
    </source>
</evidence>
<feature type="compositionally biased region" description="Acidic residues" evidence="1">
    <location>
        <begin position="647"/>
        <end position="659"/>
    </location>
</feature>
<feature type="compositionally biased region" description="Basic and acidic residues" evidence="1">
    <location>
        <begin position="660"/>
        <end position="671"/>
    </location>
</feature>